<evidence type="ECO:0000313" key="2">
    <source>
        <dbReference type="EMBL" id="GAA0157073.1"/>
    </source>
</evidence>
<sequence length="69" mass="8067">MSFEKAKEDLEAAQVSLKERDEELNSCKEALSAEEVKCRKLQEEKQVMELEHVKRCSALEVDLEKLERE</sequence>
<keyword evidence="1" id="KW-0175">Coiled coil</keyword>
<dbReference type="EMBL" id="BAABME010003019">
    <property type="protein sequence ID" value="GAA0157073.1"/>
    <property type="molecule type" value="Genomic_DNA"/>
</dbReference>
<dbReference type="AlphaFoldDB" id="A0AAV3Q0N4"/>
<keyword evidence="3" id="KW-1185">Reference proteome</keyword>
<comment type="caution">
    <text evidence="2">The sequence shown here is derived from an EMBL/GenBank/DDBJ whole genome shotgun (WGS) entry which is preliminary data.</text>
</comment>
<name>A0AAV3Q0N4_LITER</name>
<protein>
    <submittedName>
        <fullName evidence="2">Uncharacterized protein</fullName>
    </submittedName>
</protein>
<dbReference type="Proteomes" id="UP001454036">
    <property type="component" value="Unassembled WGS sequence"/>
</dbReference>
<accession>A0AAV3Q0N4</accession>
<proteinExistence type="predicted"/>
<evidence type="ECO:0000256" key="1">
    <source>
        <dbReference type="SAM" id="Coils"/>
    </source>
</evidence>
<organism evidence="2 3">
    <name type="scientific">Lithospermum erythrorhizon</name>
    <name type="common">Purple gromwell</name>
    <name type="synonym">Lithospermum officinale var. erythrorhizon</name>
    <dbReference type="NCBI Taxonomy" id="34254"/>
    <lineage>
        <taxon>Eukaryota</taxon>
        <taxon>Viridiplantae</taxon>
        <taxon>Streptophyta</taxon>
        <taxon>Embryophyta</taxon>
        <taxon>Tracheophyta</taxon>
        <taxon>Spermatophyta</taxon>
        <taxon>Magnoliopsida</taxon>
        <taxon>eudicotyledons</taxon>
        <taxon>Gunneridae</taxon>
        <taxon>Pentapetalae</taxon>
        <taxon>asterids</taxon>
        <taxon>lamiids</taxon>
        <taxon>Boraginales</taxon>
        <taxon>Boraginaceae</taxon>
        <taxon>Boraginoideae</taxon>
        <taxon>Lithospermeae</taxon>
        <taxon>Lithospermum</taxon>
    </lineage>
</organism>
<reference evidence="2 3" key="1">
    <citation type="submission" date="2024-01" db="EMBL/GenBank/DDBJ databases">
        <title>The complete chloroplast genome sequence of Lithospermum erythrorhizon: insights into the phylogenetic relationship among Boraginaceae species and the maternal lineages of purple gromwells.</title>
        <authorList>
            <person name="Okada T."/>
            <person name="Watanabe K."/>
        </authorList>
    </citation>
    <scope>NUCLEOTIDE SEQUENCE [LARGE SCALE GENOMIC DNA]</scope>
</reference>
<gene>
    <name evidence="2" type="ORF">LIER_14416</name>
</gene>
<evidence type="ECO:0000313" key="3">
    <source>
        <dbReference type="Proteomes" id="UP001454036"/>
    </source>
</evidence>
<feature type="coiled-coil region" evidence="1">
    <location>
        <begin position="3"/>
        <end position="69"/>
    </location>
</feature>